<dbReference type="EMBL" id="AP025943">
    <property type="protein sequence ID" value="BDL44555.1"/>
    <property type="molecule type" value="Genomic_DNA"/>
</dbReference>
<gene>
    <name evidence="2" type="ORF">Abiwalacus_21290</name>
</gene>
<proteinExistence type="predicted"/>
<feature type="domain" description="SecDF P1 head subdomain" evidence="1">
    <location>
        <begin position="114"/>
        <end position="211"/>
    </location>
</feature>
<dbReference type="Gene3D" id="3.30.1360.200">
    <property type="match status" value="1"/>
</dbReference>
<evidence type="ECO:0000313" key="2">
    <source>
        <dbReference type="EMBL" id="BDL44555.1"/>
    </source>
</evidence>
<organism evidence="2 3">
    <name type="scientific">Akkermansia biwaensis</name>
    <dbReference type="NCBI Taxonomy" id="2946555"/>
    <lineage>
        <taxon>Bacteria</taxon>
        <taxon>Pseudomonadati</taxon>
        <taxon>Verrucomicrobiota</taxon>
        <taxon>Verrucomicrobiia</taxon>
        <taxon>Verrucomicrobiales</taxon>
        <taxon>Akkermansiaceae</taxon>
        <taxon>Akkermansia</taxon>
    </lineage>
</organism>
<accession>A0ABN6QP71</accession>
<sequence length="226" mass="24672">MNPEKGREWFARRLEKEWFLNSVQDSAGTFSLPSVFLAFTIQAMKQLLCLLALFSTWIPIPSPAADAPEPSPVPLVAFRAVHPDNDRLVAEGKPCPAGYTPYIYGFRNCQGQIEQEKLFLSNTPIVTESGVREAQVDLSMPHAINITLNTQASKTMKEATSAMKVGKDRIAIVVEGRVVNAPCVMAVISQSMIINSLHGEQDAAHLCDVLNRHAAEQKTSPSSPAA</sequence>
<dbReference type="InterPro" id="IPR054384">
    <property type="entry name" value="SecDF_P1_head"/>
</dbReference>
<protein>
    <recommendedName>
        <fullName evidence="1">SecDF P1 head subdomain domain-containing protein</fullName>
    </recommendedName>
</protein>
<name>A0ABN6QP71_9BACT</name>
<keyword evidence="3" id="KW-1185">Reference proteome</keyword>
<reference evidence="2" key="1">
    <citation type="submission" date="2022-06" db="EMBL/GenBank/DDBJ databases">
        <title>Akkermansia biwalacus sp. nov., an anaerobic mucin-degrading bacterium isolated from human intestine.</title>
        <authorList>
            <person name="Kobayashi Y."/>
            <person name="Inoue S."/>
            <person name="Kawahara T."/>
            <person name="Kohda N."/>
        </authorList>
    </citation>
    <scope>NUCLEOTIDE SEQUENCE</scope>
    <source>
        <strain evidence="2">WON2089</strain>
    </source>
</reference>
<evidence type="ECO:0000259" key="1">
    <source>
        <dbReference type="Pfam" id="PF22599"/>
    </source>
</evidence>
<dbReference type="Pfam" id="PF22599">
    <property type="entry name" value="SecDF_P1_head"/>
    <property type="match status" value="1"/>
</dbReference>
<dbReference type="Proteomes" id="UP001062263">
    <property type="component" value="Chromosome"/>
</dbReference>
<evidence type="ECO:0000313" key="3">
    <source>
        <dbReference type="Proteomes" id="UP001062263"/>
    </source>
</evidence>